<reference evidence="1 2" key="1">
    <citation type="submission" date="2017-09" db="EMBL/GenBank/DDBJ databases">
        <title>Depth-based differentiation of microbial function through sediment-hosted aquifers and enrichment of novel symbionts in the deep terrestrial subsurface.</title>
        <authorList>
            <person name="Probst A.J."/>
            <person name="Ladd B."/>
            <person name="Jarett J.K."/>
            <person name="Geller-Mcgrath D.E."/>
            <person name="Sieber C.M."/>
            <person name="Emerson J.B."/>
            <person name="Anantharaman K."/>
            <person name="Thomas B.C."/>
            <person name="Malmstrom R."/>
            <person name="Stieglmeier M."/>
            <person name="Klingl A."/>
            <person name="Woyke T."/>
            <person name="Ryan C.M."/>
            <person name="Banfield J.F."/>
        </authorList>
    </citation>
    <scope>NUCLEOTIDE SEQUENCE [LARGE SCALE GENOMIC DNA]</scope>
    <source>
        <strain evidence="1">CG22_combo_CG10-13_8_21_14_all_43_18</strain>
    </source>
</reference>
<comment type="caution">
    <text evidence="1">The sequence shown here is derived from an EMBL/GenBank/DDBJ whole genome shotgun (WGS) entry which is preliminary data.</text>
</comment>
<dbReference type="Pfam" id="PF13366">
    <property type="entry name" value="PDDEXK_3"/>
    <property type="match status" value="1"/>
</dbReference>
<accession>A0A2H0DWA2</accession>
<dbReference type="AlphaFoldDB" id="A0A2H0DWA2"/>
<proteinExistence type="predicted"/>
<name>A0A2H0DWA2_9BACT</name>
<evidence type="ECO:0000313" key="1">
    <source>
        <dbReference type="EMBL" id="PIP86436.1"/>
    </source>
</evidence>
<protein>
    <submittedName>
        <fullName evidence="1">GxxExxY protein</fullName>
    </submittedName>
</protein>
<gene>
    <name evidence="1" type="ORF">COW82_02150</name>
</gene>
<organism evidence="1 2">
    <name type="scientific">Candidatus Campbellbacteria bacterium CG22_combo_CG10-13_8_21_14_all_43_18</name>
    <dbReference type="NCBI Taxonomy" id="1974530"/>
    <lineage>
        <taxon>Bacteria</taxon>
        <taxon>Candidatus Campbelliibacteriota</taxon>
    </lineage>
</organism>
<dbReference type="NCBIfam" id="TIGR04256">
    <property type="entry name" value="GxxExxY"/>
    <property type="match status" value="1"/>
</dbReference>
<dbReference type="InterPro" id="IPR026350">
    <property type="entry name" value="GxxExxY"/>
</dbReference>
<evidence type="ECO:0000313" key="2">
    <source>
        <dbReference type="Proteomes" id="UP000231276"/>
    </source>
</evidence>
<dbReference type="Proteomes" id="UP000231276">
    <property type="component" value="Unassembled WGS sequence"/>
</dbReference>
<dbReference type="EMBL" id="PCTS01000029">
    <property type="protein sequence ID" value="PIP86436.1"/>
    <property type="molecule type" value="Genomic_DNA"/>
</dbReference>
<sequence>MPLINSKKVLYPDLSYKVCGLCFDTHNSLGRHKSEKSYGDMLEQLLTENKIKFEREKSLESSFESEKSRRNIPDFIIEDKIILDIKAKRIVTKEDYYQMRRYLDTSKLKLGIIVNFRQKYLSPKRIAN</sequence>